<name>A0A0D0C6S8_9AGAR</name>
<gene>
    <name evidence="1" type="ORF">GYMLUDRAFT_936628</name>
</gene>
<dbReference type="AlphaFoldDB" id="A0A0D0C6S8"/>
<dbReference type="Proteomes" id="UP000053593">
    <property type="component" value="Unassembled WGS sequence"/>
</dbReference>
<proteinExistence type="predicted"/>
<keyword evidence="2" id="KW-1185">Reference proteome</keyword>
<dbReference type="EMBL" id="KN834828">
    <property type="protein sequence ID" value="KIK53527.1"/>
    <property type="molecule type" value="Genomic_DNA"/>
</dbReference>
<organism evidence="1 2">
    <name type="scientific">Collybiopsis luxurians FD-317 M1</name>
    <dbReference type="NCBI Taxonomy" id="944289"/>
    <lineage>
        <taxon>Eukaryota</taxon>
        <taxon>Fungi</taxon>
        <taxon>Dikarya</taxon>
        <taxon>Basidiomycota</taxon>
        <taxon>Agaricomycotina</taxon>
        <taxon>Agaricomycetes</taxon>
        <taxon>Agaricomycetidae</taxon>
        <taxon>Agaricales</taxon>
        <taxon>Marasmiineae</taxon>
        <taxon>Omphalotaceae</taxon>
        <taxon>Collybiopsis</taxon>
        <taxon>Collybiopsis luxurians</taxon>
    </lineage>
</organism>
<sequence length="116" mass="12992">WVVFTQDRHHATTSIDSLLSLNHSRTFFLLSITGFKARIPSKQSILFTTDDDRMALDLLFAGKAGTKPISELQNILKSLGSYLTPFDIVWLADGTIPPHHPPHHPPQIRPLILGRS</sequence>
<feature type="non-terminal residue" evidence="1">
    <location>
        <position position="1"/>
    </location>
</feature>
<reference evidence="1 2" key="1">
    <citation type="submission" date="2014-04" db="EMBL/GenBank/DDBJ databases">
        <title>Evolutionary Origins and Diversification of the Mycorrhizal Mutualists.</title>
        <authorList>
            <consortium name="DOE Joint Genome Institute"/>
            <consortium name="Mycorrhizal Genomics Consortium"/>
            <person name="Kohler A."/>
            <person name="Kuo A."/>
            <person name="Nagy L.G."/>
            <person name="Floudas D."/>
            <person name="Copeland A."/>
            <person name="Barry K.W."/>
            <person name="Cichocki N."/>
            <person name="Veneault-Fourrey C."/>
            <person name="LaButti K."/>
            <person name="Lindquist E.A."/>
            <person name="Lipzen A."/>
            <person name="Lundell T."/>
            <person name="Morin E."/>
            <person name="Murat C."/>
            <person name="Riley R."/>
            <person name="Ohm R."/>
            <person name="Sun H."/>
            <person name="Tunlid A."/>
            <person name="Henrissat B."/>
            <person name="Grigoriev I.V."/>
            <person name="Hibbett D.S."/>
            <person name="Martin F."/>
        </authorList>
    </citation>
    <scope>NUCLEOTIDE SEQUENCE [LARGE SCALE GENOMIC DNA]</scope>
    <source>
        <strain evidence="1 2">FD-317 M1</strain>
    </source>
</reference>
<evidence type="ECO:0000313" key="2">
    <source>
        <dbReference type="Proteomes" id="UP000053593"/>
    </source>
</evidence>
<evidence type="ECO:0000313" key="1">
    <source>
        <dbReference type="EMBL" id="KIK53527.1"/>
    </source>
</evidence>
<protein>
    <submittedName>
        <fullName evidence="1">Uncharacterized protein</fullName>
    </submittedName>
</protein>
<accession>A0A0D0C6S8</accession>
<dbReference type="HOGENOM" id="CLU_2102676_0_0_1"/>